<accession>A0A017T3J7</accession>
<keyword evidence="2" id="KW-1185">Reference proteome</keyword>
<evidence type="ECO:0008006" key="3">
    <source>
        <dbReference type="Google" id="ProtNLM"/>
    </source>
</evidence>
<dbReference type="PROSITE" id="PS51257">
    <property type="entry name" value="PROKAR_LIPOPROTEIN"/>
    <property type="match status" value="1"/>
</dbReference>
<sequence length="277" mass="29525">MKLTWMSLLSAGAMVVSGCAGDMDPLEDAEDADLGEAMGALVGDNALSLNALSLNALSLNALSLNGLSAQNLQALQAPGLVGQYSRQFMRYAVGCAFSSHMSFSIPWTDASGVVHQETYQGQLGLLDKWSEGPLDLAGQRIVSACLAARVNLYGVQVAISVRSPQKSLKKITLDELTNFPEVEGAFWGNLFVPQPYLYACYKSSTVSNSRAWQRACATGYLSEDGTLASCGPIHIAGACEDVCNTLKSPENFYPECKERPDTTGPAKVKEVITTALP</sequence>
<dbReference type="Proteomes" id="UP000019678">
    <property type="component" value="Unassembled WGS sequence"/>
</dbReference>
<proteinExistence type="predicted"/>
<gene>
    <name evidence="1" type="ORF">CAP_6230</name>
</gene>
<name>A0A017T3J7_9BACT</name>
<dbReference type="EMBL" id="ASRX01000051">
    <property type="protein sequence ID" value="EYF03116.1"/>
    <property type="molecule type" value="Genomic_DNA"/>
</dbReference>
<evidence type="ECO:0000313" key="2">
    <source>
        <dbReference type="Proteomes" id="UP000019678"/>
    </source>
</evidence>
<dbReference type="OrthoDB" id="5503126at2"/>
<reference evidence="1 2" key="1">
    <citation type="submission" date="2013-05" db="EMBL/GenBank/DDBJ databases">
        <title>Genome assembly of Chondromyces apiculatus DSM 436.</title>
        <authorList>
            <person name="Sharma G."/>
            <person name="Khatri I."/>
            <person name="Kaur C."/>
            <person name="Mayilraj S."/>
            <person name="Subramanian S."/>
        </authorList>
    </citation>
    <scope>NUCLEOTIDE SEQUENCE [LARGE SCALE GENOMIC DNA]</scope>
    <source>
        <strain evidence="1 2">DSM 436</strain>
    </source>
</reference>
<dbReference type="STRING" id="1192034.CAP_6230"/>
<comment type="caution">
    <text evidence="1">The sequence shown here is derived from an EMBL/GenBank/DDBJ whole genome shotgun (WGS) entry which is preliminary data.</text>
</comment>
<organism evidence="1 2">
    <name type="scientific">Chondromyces apiculatus DSM 436</name>
    <dbReference type="NCBI Taxonomy" id="1192034"/>
    <lineage>
        <taxon>Bacteria</taxon>
        <taxon>Pseudomonadati</taxon>
        <taxon>Myxococcota</taxon>
        <taxon>Polyangia</taxon>
        <taxon>Polyangiales</taxon>
        <taxon>Polyangiaceae</taxon>
        <taxon>Chondromyces</taxon>
    </lineage>
</organism>
<protein>
    <recommendedName>
        <fullName evidence="3">Lipoprotein</fullName>
    </recommendedName>
</protein>
<evidence type="ECO:0000313" key="1">
    <source>
        <dbReference type="EMBL" id="EYF03116.1"/>
    </source>
</evidence>
<dbReference type="RefSeq" id="WP_052376176.1">
    <property type="nucleotide sequence ID" value="NZ_ASRX01000051.1"/>
</dbReference>
<dbReference type="AlphaFoldDB" id="A0A017T3J7"/>
<dbReference type="eggNOG" id="COG5184">
    <property type="taxonomic scope" value="Bacteria"/>
</dbReference>